<dbReference type="InterPro" id="IPR041667">
    <property type="entry name" value="Cupin_8"/>
</dbReference>
<organism evidence="2 3">
    <name type="scientific">Diaporthe australafricana</name>
    <dbReference type="NCBI Taxonomy" id="127596"/>
    <lineage>
        <taxon>Eukaryota</taxon>
        <taxon>Fungi</taxon>
        <taxon>Dikarya</taxon>
        <taxon>Ascomycota</taxon>
        <taxon>Pezizomycotina</taxon>
        <taxon>Sordariomycetes</taxon>
        <taxon>Sordariomycetidae</taxon>
        <taxon>Diaporthales</taxon>
        <taxon>Diaporthaceae</taxon>
        <taxon>Diaporthe</taxon>
    </lineage>
</organism>
<reference evidence="2 3" key="1">
    <citation type="journal article" date="2024" name="IMA Fungus">
        <title>IMA Genome - F19 : A genome assembly and annotation guide to empower mycologists, including annotated draft genome sequences of Ceratocystis pirilliformis, Diaporthe australafricana, Fusarium ophioides, Paecilomyces lecythidis, and Sporothrix stenoceras.</title>
        <authorList>
            <person name="Aylward J."/>
            <person name="Wilson A.M."/>
            <person name="Visagie C.M."/>
            <person name="Spraker J."/>
            <person name="Barnes I."/>
            <person name="Buitendag C."/>
            <person name="Ceriani C."/>
            <person name="Del Mar Angel L."/>
            <person name="du Plessis D."/>
            <person name="Fuchs T."/>
            <person name="Gasser K."/>
            <person name="Kramer D."/>
            <person name="Li W."/>
            <person name="Munsamy K."/>
            <person name="Piso A."/>
            <person name="Price J.L."/>
            <person name="Sonnekus B."/>
            <person name="Thomas C."/>
            <person name="van der Nest A."/>
            <person name="van Dijk A."/>
            <person name="van Heerden A."/>
            <person name="van Vuuren N."/>
            <person name="Yilmaz N."/>
            <person name="Duong T.A."/>
            <person name="van der Merwe N.A."/>
            <person name="Wingfield M.J."/>
            <person name="Wingfield B.D."/>
        </authorList>
    </citation>
    <scope>NUCLEOTIDE SEQUENCE [LARGE SCALE GENOMIC DNA]</scope>
    <source>
        <strain evidence="2 3">CMW 18300</strain>
    </source>
</reference>
<evidence type="ECO:0000313" key="2">
    <source>
        <dbReference type="EMBL" id="KAL1867327.1"/>
    </source>
</evidence>
<keyword evidence="3" id="KW-1185">Reference proteome</keyword>
<proteinExistence type="predicted"/>
<evidence type="ECO:0000313" key="3">
    <source>
        <dbReference type="Proteomes" id="UP001583177"/>
    </source>
</evidence>
<dbReference type="SUPFAM" id="SSF51197">
    <property type="entry name" value="Clavaminate synthase-like"/>
    <property type="match status" value="1"/>
</dbReference>
<protein>
    <recommendedName>
        <fullName evidence="1">JmjC domain-containing protein</fullName>
    </recommendedName>
</protein>
<dbReference type="PANTHER" id="PTHR12461">
    <property type="entry name" value="HYPOXIA-INDUCIBLE FACTOR 1 ALPHA INHIBITOR-RELATED"/>
    <property type="match status" value="1"/>
</dbReference>
<dbReference type="Gene3D" id="2.60.120.650">
    <property type="entry name" value="Cupin"/>
    <property type="match status" value="1"/>
</dbReference>
<dbReference type="InterPro" id="IPR003347">
    <property type="entry name" value="JmjC_dom"/>
</dbReference>
<evidence type="ECO:0000259" key="1">
    <source>
        <dbReference type="PROSITE" id="PS51184"/>
    </source>
</evidence>
<dbReference type="PROSITE" id="PS51184">
    <property type="entry name" value="JMJC"/>
    <property type="match status" value="1"/>
</dbReference>
<gene>
    <name evidence="2" type="ORF">Daus18300_006446</name>
</gene>
<dbReference type="EMBL" id="JAWRVE010000051">
    <property type="protein sequence ID" value="KAL1867327.1"/>
    <property type="molecule type" value="Genomic_DNA"/>
</dbReference>
<feature type="domain" description="JmjC" evidence="1">
    <location>
        <begin position="180"/>
        <end position="357"/>
    </location>
</feature>
<sequence>MKTTLSRVVRRYQPSPWRVIQARNHSSDSFIQQVAAVDTSHESIIIERFRELAFDAGKPLLVKQLHDGSSRMPAIERWFQTVVDDQNTPVTEAVSSYFQGFSMAYMPYELMYPQLDGGAGEVVSQFVTFLESGNSNTAGVAVERALADHLRQQLLMVGTEPRVALEQRLLRFEAPLALLIAALRYNARTQEPSRMRQLYIAQSSLSDLPEEMSQDLPAPRIVEEAGKGDIYASSIWLGLEPTYTPLHRDPNPNLFVQLRSSKTVRLLPPRDGDAVFRHVQARLGRSGGSSRIRGTEMMEGPERTMLHSVIWTQPEVELQEAHLGPGDALFIPKGWWHSVRSRSEDGRLNGSVNWWFR</sequence>
<dbReference type="PANTHER" id="PTHR12461:SF105">
    <property type="entry name" value="HYPOXIA-INDUCIBLE FACTOR 1-ALPHA INHIBITOR"/>
    <property type="match status" value="1"/>
</dbReference>
<comment type="caution">
    <text evidence="2">The sequence shown here is derived from an EMBL/GenBank/DDBJ whole genome shotgun (WGS) entry which is preliminary data.</text>
</comment>
<dbReference type="Pfam" id="PF13621">
    <property type="entry name" value="Cupin_8"/>
    <property type="match status" value="1"/>
</dbReference>
<accession>A0ABR3WV46</accession>
<name>A0ABR3WV46_9PEZI</name>
<dbReference type="Proteomes" id="UP001583177">
    <property type="component" value="Unassembled WGS sequence"/>
</dbReference>